<dbReference type="InterPro" id="IPR029061">
    <property type="entry name" value="THDP-binding"/>
</dbReference>
<gene>
    <name evidence="6" type="primary">aepY</name>
    <name evidence="6" type="ORF">IF129_23080</name>
</gene>
<dbReference type="GO" id="GO:0000287">
    <property type="term" value="F:magnesium ion binding"/>
    <property type="evidence" value="ECO:0007669"/>
    <property type="project" value="InterPro"/>
</dbReference>
<keyword evidence="1" id="KW-0210">Decarboxylase</keyword>
<dbReference type="PANTHER" id="PTHR42818:SF1">
    <property type="entry name" value="SULFOPYRUVATE DECARBOXYLASE"/>
    <property type="match status" value="1"/>
</dbReference>
<evidence type="ECO:0000313" key="7">
    <source>
        <dbReference type="Proteomes" id="UP000632289"/>
    </source>
</evidence>
<dbReference type="GO" id="GO:0033980">
    <property type="term" value="F:phosphonopyruvate decarboxylase activity"/>
    <property type="evidence" value="ECO:0007669"/>
    <property type="project" value="UniProtKB-UniRule"/>
</dbReference>
<dbReference type="CDD" id="cd07035">
    <property type="entry name" value="TPP_PYR_POX_like"/>
    <property type="match status" value="1"/>
</dbReference>
<name>A0A927F2N9_9ACTN</name>
<evidence type="ECO:0000256" key="1">
    <source>
        <dbReference type="ARBA" id="ARBA00022793"/>
    </source>
</evidence>
<dbReference type="NCBIfam" id="TIGR03297">
    <property type="entry name" value="Ppyr-DeCO2ase"/>
    <property type="match status" value="1"/>
</dbReference>
<keyword evidence="2" id="KW-0786">Thiamine pyrophosphate</keyword>
<dbReference type="EMBL" id="JACXYU010000016">
    <property type="protein sequence ID" value="MBD3934434.1"/>
    <property type="molecule type" value="Genomic_DNA"/>
</dbReference>
<dbReference type="RefSeq" id="WP_191211728.1">
    <property type="nucleotide sequence ID" value="NZ_BAABKL010000001.1"/>
</dbReference>
<dbReference type="GO" id="GO:0030976">
    <property type="term" value="F:thiamine pyrophosphate binding"/>
    <property type="evidence" value="ECO:0007669"/>
    <property type="project" value="InterPro"/>
</dbReference>
<proteinExistence type="predicted"/>
<dbReference type="Pfam" id="PF02775">
    <property type="entry name" value="TPP_enzyme_C"/>
    <property type="match status" value="1"/>
</dbReference>
<organism evidence="6 7">
    <name type="scientific">Streptomyces chumphonensis</name>
    <dbReference type="NCBI Taxonomy" id="1214925"/>
    <lineage>
        <taxon>Bacteria</taxon>
        <taxon>Bacillati</taxon>
        <taxon>Actinomycetota</taxon>
        <taxon>Actinomycetes</taxon>
        <taxon>Kitasatosporales</taxon>
        <taxon>Streptomycetaceae</taxon>
        <taxon>Streptomyces</taxon>
    </lineage>
</organism>
<dbReference type="GO" id="GO:0032923">
    <property type="term" value="P:organic phosphonate biosynthetic process"/>
    <property type="evidence" value="ECO:0007669"/>
    <property type="project" value="InterPro"/>
</dbReference>
<dbReference type="SUPFAM" id="SSF52518">
    <property type="entry name" value="Thiamin diphosphate-binding fold (THDP-binding)"/>
    <property type="match status" value="2"/>
</dbReference>
<feature type="domain" description="Thiamine pyrophosphate enzyme TPP-binding" evidence="5">
    <location>
        <begin position="216"/>
        <end position="336"/>
    </location>
</feature>
<dbReference type="EC" id="4.1.1.82" evidence="4"/>
<evidence type="ECO:0000256" key="2">
    <source>
        <dbReference type="ARBA" id="ARBA00023052"/>
    </source>
</evidence>
<dbReference type="InterPro" id="IPR011766">
    <property type="entry name" value="TPP_enzyme_TPP-bd"/>
</dbReference>
<reference evidence="6" key="1">
    <citation type="submission" date="2020-09" db="EMBL/GenBank/DDBJ databases">
        <title>Secondary metabolite and genome analysis of marine Streptomyces chumphonensis KK1-2T.</title>
        <authorList>
            <person name="Phongsopitanun W."/>
            <person name="Kanchanasin P."/>
            <person name="Pittayakhajonwut P."/>
            <person name="Suwanborirux K."/>
            <person name="Tanasupawat S."/>
        </authorList>
    </citation>
    <scope>NUCLEOTIDE SEQUENCE</scope>
    <source>
        <strain evidence="6">KK1-2</strain>
    </source>
</reference>
<dbReference type="InterPro" id="IPR051818">
    <property type="entry name" value="TPP_dependent_decarboxylase"/>
</dbReference>
<evidence type="ECO:0000256" key="4">
    <source>
        <dbReference type="NCBIfam" id="TIGR03297"/>
    </source>
</evidence>
<evidence type="ECO:0000313" key="6">
    <source>
        <dbReference type="EMBL" id="MBD3934434.1"/>
    </source>
</evidence>
<sequence length="372" mass="39202">MITAQEFVDALEQRGFTASSGVPCSHFGGPIALLGEHGKEYVPAANEGGALAVAAGFSLAGRASYIMLQNSGLGNLINPLTSLVMTYRLPVLTFVSMRGWPDPADDEPQHEVMGPLCHPLLDTLGLPHWTLRADEDVERYHAVLDAAVDESKAGRAPFVLVERGAVGKATGCGTAADDVDRMTSVEAIRIVRERAKEAAVISTTGYTSREVFAEADGPNTFYMQGSMGHASALALGVALAKPARPVVVLDGDGAALMHLGTLSVIGDQSPTNLVHVVLDNGIHESTGGQRTTSGTTSFPAVAKAMGYRHVRQCTTPGELDSFLHTALESEGPHLCAVPTRPRSGAVPPRATSALSAEEIKKRFIRTVTEQDA</sequence>
<protein>
    <recommendedName>
        <fullName evidence="4">Phosphonopyruvate decarboxylase</fullName>
        <ecNumber evidence="4">4.1.1.82</ecNumber>
    </recommendedName>
</protein>
<dbReference type="InterPro" id="IPR017684">
    <property type="entry name" value="Phosphono-pyrv_decarboxylase"/>
</dbReference>
<dbReference type="InterPro" id="IPR000399">
    <property type="entry name" value="TPP-bd_CS"/>
</dbReference>
<dbReference type="AlphaFoldDB" id="A0A927F2N9"/>
<keyword evidence="3 6" id="KW-0456">Lyase</keyword>
<dbReference type="PROSITE" id="PS00187">
    <property type="entry name" value="TPP_ENZYMES"/>
    <property type="match status" value="1"/>
</dbReference>
<dbReference type="PANTHER" id="PTHR42818">
    <property type="entry name" value="SULFOPYRUVATE DECARBOXYLASE SUBUNIT ALPHA"/>
    <property type="match status" value="1"/>
</dbReference>
<evidence type="ECO:0000256" key="3">
    <source>
        <dbReference type="ARBA" id="ARBA00023239"/>
    </source>
</evidence>
<keyword evidence="7" id="KW-1185">Reference proteome</keyword>
<dbReference type="Gene3D" id="3.40.50.970">
    <property type="match status" value="2"/>
</dbReference>
<accession>A0A927F2N9</accession>
<dbReference type="GO" id="GO:0017000">
    <property type="term" value="P:antibiotic biosynthetic process"/>
    <property type="evidence" value="ECO:0007669"/>
    <property type="project" value="UniProtKB-UniRule"/>
</dbReference>
<comment type="caution">
    <text evidence="6">The sequence shown here is derived from an EMBL/GenBank/DDBJ whole genome shotgun (WGS) entry which is preliminary data.</text>
</comment>
<dbReference type="Proteomes" id="UP000632289">
    <property type="component" value="Unassembled WGS sequence"/>
</dbReference>
<evidence type="ECO:0000259" key="5">
    <source>
        <dbReference type="Pfam" id="PF02775"/>
    </source>
</evidence>